<organism evidence="5 6">
    <name type="scientific">Giardia muris</name>
    <dbReference type="NCBI Taxonomy" id="5742"/>
    <lineage>
        <taxon>Eukaryota</taxon>
        <taxon>Metamonada</taxon>
        <taxon>Diplomonadida</taxon>
        <taxon>Hexamitidae</taxon>
        <taxon>Giardiinae</taxon>
        <taxon>Giardia</taxon>
    </lineage>
</organism>
<dbReference type="Pfam" id="PF13431">
    <property type="entry name" value="TPR_17"/>
    <property type="match status" value="1"/>
</dbReference>
<proteinExistence type="inferred from homology"/>
<dbReference type="SUPFAM" id="SSF48452">
    <property type="entry name" value="TPR-like"/>
    <property type="match status" value="1"/>
</dbReference>
<protein>
    <submittedName>
        <fullName evidence="5">Tetratricopeptide repeat-containing protein</fullName>
    </submittedName>
</protein>
<evidence type="ECO:0000313" key="6">
    <source>
        <dbReference type="Proteomes" id="UP000315496"/>
    </source>
</evidence>
<evidence type="ECO:0000256" key="3">
    <source>
        <dbReference type="PROSITE-ProRule" id="PRU00339"/>
    </source>
</evidence>
<dbReference type="PANTHER" id="PTHR12558">
    <property type="entry name" value="CELL DIVISION CYCLE 16,23,27"/>
    <property type="match status" value="1"/>
</dbReference>
<comment type="caution">
    <text evidence="5">The sequence shown here is derived from an EMBL/GenBank/DDBJ whole genome shotgun (WGS) entry which is preliminary data.</text>
</comment>
<dbReference type="SMART" id="SM00028">
    <property type="entry name" value="TPR"/>
    <property type="match status" value="3"/>
</dbReference>
<reference evidence="5 6" key="1">
    <citation type="submission" date="2019-05" db="EMBL/GenBank/DDBJ databases">
        <title>The compact genome of Giardia muris reveals important steps in the evolution of intestinal protozoan parasites.</title>
        <authorList>
            <person name="Xu F."/>
            <person name="Jimenez-Gonzalez A."/>
            <person name="Einarsson E."/>
            <person name="Astvaldsson A."/>
            <person name="Peirasmaki D."/>
            <person name="Eckmann L."/>
            <person name="Andersson J.O."/>
            <person name="Svard S.G."/>
            <person name="Jerlstrom-Hultqvist J."/>
        </authorList>
    </citation>
    <scope>NUCLEOTIDE SEQUENCE [LARGE SCALE GENOMIC DNA]</scope>
    <source>
        <strain evidence="5 6">Roberts-Thomson</strain>
    </source>
</reference>
<keyword evidence="6" id="KW-1185">Reference proteome</keyword>
<gene>
    <name evidence="5" type="ORF">GMRT_12290</name>
</gene>
<accession>A0A4Z1SXX0</accession>
<dbReference type="Proteomes" id="UP000315496">
    <property type="component" value="Chromosome 1"/>
</dbReference>
<evidence type="ECO:0000313" key="5">
    <source>
        <dbReference type="EMBL" id="TNJ30554.1"/>
    </source>
</evidence>
<dbReference type="OrthoDB" id="10254748at2759"/>
<evidence type="ECO:0000256" key="1">
    <source>
        <dbReference type="ARBA" id="ARBA00022803"/>
    </source>
</evidence>
<feature type="compositionally biased region" description="Basic residues" evidence="4">
    <location>
        <begin position="1"/>
        <end position="16"/>
    </location>
</feature>
<dbReference type="PANTHER" id="PTHR12558:SF13">
    <property type="entry name" value="CELL DIVISION CYCLE PROTEIN 27 HOMOLOG"/>
    <property type="match status" value="1"/>
</dbReference>
<comment type="similarity">
    <text evidence="2">Belongs to the APC3/CDC27 family.</text>
</comment>
<dbReference type="InterPro" id="IPR019734">
    <property type="entry name" value="TPR_rpt"/>
</dbReference>
<sequence>MGRRYHKQFHPHRPKVTSKPVNDISPLLDAAQQKLEGGNLSDALELTRKALSQGSTPEQLDLVAELFVMCGDVEKAVETYKKALSYESQTVAGAYRSLAIFELIGDVTVLKKAVDILRKHKSNPEYHSDFVMALSLLADAHLTHLETPDTLSAQRLVEEALRCDSNCLPALIVQAASYLVMEDLIKAEEAAKHITALFLQEGFYSIEKNAEGEDDLVIHSNSSQPDPQFLISLSRVCSAVEMYDEAAMCCDLILAQRPNDAVALHELAWCYNLMNDYETALTLLQKVREIYLDEGADEEVLRDVEAKIQALGSST</sequence>
<dbReference type="AlphaFoldDB" id="A0A4Z1SXX0"/>
<dbReference type="VEuPathDB" id="GiardiaDB:GMRT_12290"/>
<dbReference type="InterPro" id="IPR011990">
    <property type="entry name" value="TPR-like_helical_dom_sf"/>
</dbReference>
<evidence type="ECO:0000256" key="4">
    <source>
        <dbReference type="SAM" id="MobiDB-lite"/>
    </source>
</evidence>
<evidence type="ECO:0000256" key="2">
    <source>
        <dbReference type="ARBA" id="ARBA00038210"/>
    </source>
</evidence>
<dbReference type="Gene3D" id="1.25.40.10">
    <property type="entry name" value="Tetratricopeptide repeat domain"/>
    <property type="match status" value="1"/>
</dbReference>
<feature type="repeat" description="TPR" evidence="3">
    <location>
        <begin position="57"/>
        <end position="90"/>
    </location>
</feature>
<feature type="region of interest" description="Disordered" evidence="4">
    <location>
        <begin position="1"/>
        <end position="22"/>
    </location>
</feature>
<name>A0A4Z1SXX0_GIAMU</name>
<dbReference type="PROSITE" id="PS50005">
    <property type="entry name" value="TPR"/>
    <property type="match status" value="1"/>
</dbReference>
<dbReference type="EMBL" id="VDLU01000001">
    <property type="protein sequence ID" value="TNJ30554.1"/>
    <property type="molecule type" value="Genomic_DNA"/>
</dbReference>
<keyword evidence="1 3" id="KW-0802">TPR repeat</keyword>